<accession>A0A4Q5M5K1</accession>
<comment type="caution">
    <text evidence="6">The sequence shown here is derived from an EMBL/GenBank/DDBJ whole genome shotgun (WGS) entry which is preliminary data.</text>
</comment>
<dbReference type="EMBL" id="SEWF01000003">
    <property type="protein sequence ID" value="RYU97193.1"/>
    <property type="molecule type" value="Genomic_DNA"/>
</dbReference>
<keyword evidence="7" id="KW-1185">Reference proteome</keyword>
<evidence type="ECO:0000256" key="1">
    <source>
        <dbReference type="ARBA" id="ARBA00022553"/>
    </source>
</evidence>
<proteinExistence type="predicted"/>
<keyword evidence="2" id="KW-0238">DNA-binding</keyword>
<dbReference type="Pfam" id="PF00072">
    <property type="entry name" value="Response_reg"/>
    <property type="match status" value="1"/>
</dbReference>
<dbReference type="GO" id="GO:0000160">
    <property type="term" value="P:phosphorelay signal transduction system"/>
    <property type="evidence" value="ECO:0007669"/>
    <property type="project" value="InterPro"/>
</dbReference>
<dbReference type="PRINTS" id="PR00038">
    <property type="entry name" value="HTHLUXR"/>
</dbReference>
<dbReference type="InterPro" id="IPR058245">
    <property type="entry name" value="NreC/VraR/RcsB-like_REC"/>
</dbReference>
<dbReference type="GO" id="GO:0006355">
    <property type="term" value="P:regulation of DNA-templated transcription"/>
    <property type="evidence" value="ECO:0007669"/>
    <property type="project" value="InterPro"/>
</dbReference>
<keyword evidence="1 3" id="KW-0597">Phosphoprotein</keyword>
<reference evidence="6 7" key="1">
    <citation type="submission" date="2019-02" db="EMBL/GenBank/DDBJ databases">
        <title>Bacterial novel species Emticicia sp. 17J42-9 isolated from soil.</title>
        <authorList>
            <person name="Jung H.-Y."/>
        </authorList>
    </citation>
    <scope>NUCLEOTIDE SEQUENCE [LARGE SCALE GENOMIC DNA]</scope>
    <source>
        <strain evidence="6 7">17J42-9</strain>
    </source>
</reference>
<dbReference type="SUPFAM" id="SSF52172">
    <property type="entry name" value="CheY-like"/>
    <property type="match status" value="1"/>
</dbReference>
<name>A0A4Q5M5K1_9BACT</name>
<dbReference type="InterPro" id="IPR011006">
    <property type="entry name" value="CheY-like_superfamily"/>
</dbReference>
<dbReference type="SMART" id="SM00421">
    <property type="entry name" value="HTH_LUXR"/>
    <property type="match status" value="1"/>
</dbReference>
<dbReference type="InterPro" id="IPR001789">
    <property type="entry name" value="Sig_transdc_resp-reg_receiver"/>
</dbReference>
<dbReference type="Gene3D" id="3.40.50.2300">
    <property type="match status" value="1"/>
</dbReference>
<dbReference type="PANTHER" id="PTHR43214">
    <property type="entry name" value="TWO-COMPONENT RESPONSE REGULATOR"/>
    <property type="match status" value="1"/>
</dbReference>
<dbReference type="Proteomes" id="UP000293162">
    <property type="component" value="Unassembled WGS sequence"/>
</dbReference>
<dbReference type="CDD" id="cd17535">
    <property type="entry name" value="REC_NarL-like"/>
    <property type="match status" value="1"/>
</dbReference>
<evidence type="ECO:0000313" key="7">
    <source>
        <dbReference type="Proteomes" id="UP000293162"/>
    </source>
</evidence>
<gene>
    <name evidence="6" type="ORF">EWM59_02555</name>
</gene>
<feature type="domain" description="Response regulatory" evidence="5">
    <location>
        <begin position="4"/>
        <end position="120"/>
    </location>
</feature>
<dbReference type="Pfam" id="PF00196">
    <property type="entry name" value="GerE"/>
    <property type="match status" value="1"/>
</dbReference>
<sequence length="211" mass="23771">MPVKVLLADDHEILLESLATSINASSEIEVVSTATNGEEVLKKLDIYEVDVLVCDMQMPIMDGITTVLQVRQSFPEVRILMLTMLEDNIPIRSAIQAGASGYILKKSKKAELEKAILAVASGKKYFNEELLASLTHEEEYNAVDYQHQSLTERELEVLILIAEEYSSQQIANKLFISLNTVESHRKNIFRKLNIKNLAGIIKYALQHKLIQ</sequence>
<dbReference type="InterPro" id="IPR039420">
    <property type="entry name" value="WalR-like"/>
</dbReference>
<dbReference type="PROSITE" id="PS50110">
    <property type="entry name" value="RESPONSE_REGULATORY"/>
    <property type="match status" value="1"/>
</dbReference>
<organism evidence="6 7">
    <name type="scientific">Emticicia agri</name>
    <dbReference type="NCBI Taxonomy" id="2492393"/>
    <lineage>
        <taxon>Bacteria</taxon>
        <taxon>Pseudomonadati</taxon>
        <taxon>Bacteroidota</taxon>
        <taxon>Cytophagia</taxon>
        <taxon>Cytophagales</taxon>
        <taxon>Leadbetterellaceae</taxon>
        <taxon>Emticicia</taxon>
    </lineage>
</organism>
<dbReference type="RefSeq" id="WP_130019388.1">
    <property type="nucleotide sequence ID" value="NZ_SEWF01000003.1"/>
</dbReference>
<dbReference type="SMART" id="SM00448">
    <property type="entry name" value="REC"/>
    <property type="match status" value="1"/>
</dbReference>
<dbReference type="PANTHER" id="PTHR43214:SF37">
    <property type="entry name" value="TRANSCRIPTIONAL REGULATORY PROTEIN YDFI"/>
    <property type="match status" value="1"/>
</dbReference>
<feature type="modified residue" description="4-aspartylphosphate" evidence="3">
    <location>
        <position position="55"/>
    </location>
</feature>
<dbReference type="GO" id="GO:0003677">
    <property type="term" value="F:DNA binding"/>
    <property type="evidence" value="ECO:0007669"/>
    <property type="project" value="UniProtKB-KW"/>
</dbReference>
<dbReference type="SUPFAM" id="SSF46894">
    <property type="entry name" value="C-terminal effector domain of the bipartite response regulators"/>
    <property type="match status" value="1"/>
</dbReference>
<evidence type="ECO:0000259" key="5">
    <source>
        <dbReference type="PROSITE" id="PS50110"/>
    </source>
</evidence>
<evidence type="ECO:0000256" key="3">
    <source>
        <dbReference type="PROSITE-ProRule" id="PRU00169"/>
    </source>
</evidence>
<feature type="domain" description="HTH luxR-type" evidence="4">
    <location>
        <begin position="143"/>
        <end position="208"/>
    </location>
</feature>
<dbReference type="CDD" id="cd06170">
    <property type="entry name" value="LuxR_C_like"/>
    <property type="match status" value="1"/>
</dbReference>
<protein>
    <submittedName>
        <fullName evidence="6">Response regulator transcription factor</fullName>
    </submittedName>
</protein>
<evidence type="ECO:0000256" key="2">
    <source>
        <dbReference type="ARBA" id="ARBA00023125"/>
    </source>
</evidence>
<dbReference type="OrthoDB" id="9797341at2"/>
<evidence type="ECO:0000259" key="4">
    <source>
        <dbReference type="PROSITE" id="PS50043"/>
    </source>
</evidence>
<dbReference type="InterPro" id="IPR000792">
    <property type="entry name" value="Tscrpt_reg_LuxR_C"/>
</dbReference>
<dbReference type="InterPro" id="IPR016032">
    <property type="entry name" value="Sig_transdc_resp-reg_C-effctor"/>
</dbReference>
<evidence type="ECO:0000313" key="6">
    <source>
        <dbReference type="EMBL" id="RYU97193.1"/>
    </source>
</evidence>
<dbReference type="PROSITE" id="PS50043">
    <property type="entry name" value="HTH_LUXR_2"/>
    <property type="match status" value="1"/>
</dbReference>
<dbReference type="AlphaFoldDB" id="A0A4Q5M5K1"/>